<name>A0AA35S8K2_GEOBA</name>
<keyword evidence="2" id="KW-0812">Transmembrane</keyword>
<dbReference type="AlphaFoldDB" id="A0AA35S8K2"/>
<dbReference type="Proteomes" id="UP001174909">
    <property type="component" value="Unassembled WGS sequence"/>
</dbReference>
<keyword evidence="4" id="KW-1185">Reference proteome</keyword>
<keyword evidence="2" id="KW-1133">Transmembrane helix</keyword>
<dbReference type="EMBL" id="CASHTH010002090">
    <property type="protein sequence ID" value="CAI8024633.1"/>
    <property type="molecule type" value="Genomic_DNA"/>
</dbReference>
<feature type="transmembrane region" description="Helical" evidence="2">
    <location>
        <begin position="353"/>
        <end position="380"/>
    </location>
</feature>
<feature type="region of interest" description="Disordered" evidence="1">
    <location>
        <begin position="326"/>
        <end position="352"/>
    </location>
</feature>
<accession>A0AA35S8K2</accession>
<evidence type="ECO:0000256" key="2">
    <source>
        <dbReference type="SAM" id="Phobius"/>
    </source>
</evidence>
<organism evidence="3 4">
    <name type="scientific">Geodia barretti</name>
    <name type="common">Barrett's horny sponge</name>
    <dbReference type="NCBI Taxonomy" id="519541"/>
    <lineage>
        <taxon>Eukaryota</taxon>
        <taxon>Metazoa</taxon>
        <taxon>Porifera</taxon>
        <taxon>Demospongiae</taxon>
        <taxon>Heteroscleromorpha</taxon>
        <taxon>Tetractinellida</taxon>
        <taxon>Astrophorina</taxon>
        <taxon>Geodiidae</taxon>
        <taxon>Geodia</taxon>
    </lineage>
</organism>
<sequence length="416" mass="45383">MDRLLGNIGSLAFANNFQVILPEVRFTCNGNIQSWVFGAQWEGKESFFTELQIWRPTGNGVYTKVGYTTINTTRSNSELYEYPISSPLPFQAGDVLGYYQPLGLLETGPASSLNIILGRRSITFQLFVNVVTDPPGCGRGFMSVERMRLSLNLDSVSLPTISPNQRQQISPEMRFTCDGNITKWIIGADYGASDNLYPELQIWRNAGDETYRKMNGTFIELETLLSSRIYEYEDFSPIPVKSGDILGIFIPRFSSSKLRLLSELADSPAQHYLLTGVSASSSPYDEIDLEQDSVTRGAYRPLVSVEFVNAPTSSVKMIPSSSLISTATSPLPTSRAPVPSTEQPSSSSGQSSAAIAAGVGGGVAVALVLTLLLVILVVFVMRRKPRGKPQAVEKEQDRNSGSAMDNPVYTGKPLAC</sequence>
<reference evidence="3" key="1">
    <citation type="submission" date="2023-03" db="EMBL/GenBank/DDBJ databases">
        <authorList>
            <person name="Steffen K."/>
            <person name="Cardenas P."/>
        </authorList>
    </citation>
    <scope>NUCLEOTIDE SEQUENCE</scope>
</reference>
<protein>
    <submittedName>
        <fullName evidence="3">Uncharacterized protein</fullName>
    </submittedName>
</protein>
<feature type="region of interest" description="Disordered" evidence="1">
    <location>
        <begin position="387"/>
        <end position="416"/>
    </location>
</feature>
<evidence type="ECO:0000256" key="1">
    <source>
        <dbReference type="SAM" id="MobiDB-lite"/>
    </source>
</evidence>
<evidence type="ECO:0000313" key="3">
    <source>
        <dbReference type="EMBL" id="CAI8024633.1"/>
    </source>
</evidence>
<evidence type="ECO:0000313" key="4">
    <source>
        <dbReference type="Proteomes" id="UP001174909"/>
    </source>
</evidence>
<gene>
    <name evidence="3" type="ORF">GBAR_LOCUS14305</name>
</gene>
<comment type="caution">
    <text evidence="3">The sequence shown here is derived from an EMBL/GenBank/DDBJ whole genome shotgun (WGS) entry which is preliminary data.</text>
</comment>
<proteinExistence type="predicted"/>
<keyword evidence="2" id="KW-0472">Membrane</keyword>